<keyword evidence="2" id="KW-0408">Iron</keyword>
<organism evidence="3 4">
    <name type="scientific">Streptomyces cremeus</name>
    <dbReference type="NCBI Taxonomy" id="66881"/>
    <lineage>
        <taxon>Bacteria</taxon>
        <taxon>Bacillati</taxon>
        <taxon>Actinomycetota</taxon>
        <taxon>Actinomycetes</taxon>
        <taxon>Kitasatosporales</taxon>
        <taxon>Streptomycetaceae</taxon>
        <taxon>Streptomyces</taxon>
    </lineage>
</organism>
<evidence type="ECO:0000256" key="2">
    <source>
        <dbReference type="RuleBase" id="RU000461"/>
    </source>
</evidence>
<dbReference type="EMBL" id="JBHMCR010000019">
    <property type="protein sequence ID" value="MFB9523899.1"/>
    <property type="molecule type" value="Genomic_DNA"/>
</dbReference>
<gene>
    <name evidence="3" type="ORF">ACFFTU_28540</name>
</gene>
<dbReference type="Pfam" id="PF00067">
    <property type="entry name" value="p450"/>
    <property type="match status" value="1"/>
</dbReference>
<dbReference type="PROSITE" id="PS00086">
    <property type="entry name" value="CYTOCHROME_P450"/>
    <property type="match status" value="1"/>
</dbReference>
<dbReference type="InterPro" id="IPR036396">
    <property type="entry name" value="Cyt_P450_sf"/>
</dbReference>
<evidence type="ECO:0000256" key="1">
    <source>
        <dbReference type="ARBA" id="ARBA00010617"/>
    </source>
</evidence>
<comment type="caution">
    <text evidence="3">The sequence shown here is derived from an EMBL/GenBank/DDBJ whole genome shotgun (WGS) entry which is preliminary data.</text>
</comment>
<dbReference type="RefSeq" id="WP_380837722.1">
    <property type="nucleotide sequence ID" value="NZ_JBHMCR010000019.1"/>
</dbReference>
<dbReference type="PRINTS" id="PR00359">
    <property type="entry name" value="BP450"/>
</dbReference>
<proteinExistence type="inferred from homology"/>
<keyword evidence="2" id="KW-0560">Oxidoreductase</keyword>
<dbReference type="SUPFAM" id="SSF48264">
    <property type="entry name" value="Cytochrome P450"/>
    <property type="match status" value="1"/>
</dbReference>
<dbReference type="PANTHER" id="PTHR46696">
    <property type="entry name" value="P450, PUTATIVE (EUROFUNG)-RELATED"/>
    <property type="match status" value="1"/>
</dbReference>
<evidence type="ECO:0000313" key="3">
    <source>
        <dbReference type="EMBL" id="MFB9523899.1"/>
    </source>
</evidence>
<keyword evidence="2" id="KW-0503">Monooxygenase</keyword>
<dbReference type="PANTHER" id="PTHR46696:SF1">
    <property type="entry name" value="CYTOCHROME P450 YJIB-RELATED"/>
    <property type="match status" value="1"/>
</dbReference>
<reference evidence="3 4" key="1">
    <citation type="submission" date="2024-09" db="EMBL/GenBank/DDBJ databases">
        <authorList>
            <person name="Sun Q."/>
            <person name="Mori K."/>
        </authorList>
    </citation>
    <scope>NUCLEOTIDE SEQUENCE [LARGE SCALE GENOMIC DNA]</scope>
    <source>
        <strain evidence="3 4">JCM 4362</strain>
    </source>
</reference>
<accession>A0ABV5PLA1</accession>
<dbReference type="InterPro" id="IPR001128">
    <property type="entry name" value="Cyt_P450"/>
</dbReference>
<keyword evidence="2" id="KW-0479">Metal-binding</keyword>
<protein>
    <submittedName>
        <fullName evidence="3">Cytochrome P450</fullName>
    </submittedName>
</protein>
<dbReference type="Gene3D" id="1.10.630.10">
    <property type="entry name" value="Cytochrome P450"/>
    <property type="match status" value="1"/>
</dbReference>
<dbReference type="InterPro" id="IPR017972">
    <property type="entry name" value="Cyt_P450_CS"/>
</dbReference>
<name>A0ABV5PLA1_STRCM</name>
<keyword evidence="2" id="KW-0349">Heme</keyword>
<keyword evidence="4" id="KW-1185">Reference proteome</keyword>
<sequence length="412" mass="44539">MPQSPLHPRPPVPELLLSDPDVLRDPFTAYGRAREESPVVHLAAPGFGGMWALTRHADARAFLGDPRFGIRTDSFLRPDVPEDCVPYMRTMAEMNGPEHLRLRRLVAPAFSARRAAAFRPRIEATVDRLLDDLAATASHQDDTADLVADFALRLPMEVICEWVGIAEEDRPHWREAGATIAAGAGPQFAAAIPGIIRGAQRAVARRRTELTDTAPATGPTDLLTDLIRAQDEDGDRLTDTEMVTLIWHIVLAGQSPTPLVANAVDALLAHPGQLAALRADPSLLPGAVEELTRWAGPTLLSIPRYASEDTDLHGVRIPKGAAVTALVAAANRDPRAFPAPDRLDVRRPAPATPHLGFGHGPHFCLGASVARVQTEAALAAVVRRFPRLARAGDARRALDPGTWRLESLPVRL</sequence>
<comment type="similarity">
    <text evidence="1 2">Belongs to the cytochrome P450 family.</text>
</comment>
<dbReference type="InterPro" id="IPR002397">
    <property type="entry name" value="Cyt_P450_B"/>
</dbReference>
<dbReference type="Proteomes" id="UP001589718">
    <property type="component" value="Unassembled WGS sequence"/>
</dbReference>
<evidence type="ECO:0000313" key="4">
    <source>
        <dbReference type="Proteomes" id="UP001589718"/>
    </source>
</evidence>